<feature type="region of interest" description="Disordered" evidence="1">
    <location>
        <begin position="1"/>
        <end position="33"/>
    </location>
</feature>
<dbReference type="AlphaFoldDB" id="A4TVA2"/>
<name>A4TVA2_9PROT</name>
<accession>A4TVA2</accession>
<evidence type="ECO:0000256" key="1">
    <source>
        <dbReference type="SAM" id="MobiDB-lite"/>
    </source>
</evidence>
<sequence length="33" mass="3487">MGRAATRSSAPAPWSGRPGKKEPAPLGPIKVWE</sequence>
<organism evidence="2">
    <name type="scientific">Magnetospirillum gryphiswaldense</name>
    <dbReference type="NCBI Taxonomy" id="55518"/>
    <lineage>
        <taxon>Bacteria</taxon>
        <taxon>Pseudomonadati</taxon>
        <taxon>Pseudomonadota</taxon>
        <taxon>Alphaproteobacteria</taxon>
        <taxon>Rhodospirillales</taxon>
        <taxon>Rhodospirillaceae</taxon>
        <taxon>Magnetospirillum</taxon>
    </lineage>
</organism>
<dbReference type="EMBL" id="CU459003">
    <property type="protein sequence ID" value="CAM74559.1"/>
    <property type="molecule type" value="Genomic_DNA"/>
</dbReference>
<gene>
    <name evidence="2" type="ORF">MGR_0941</name>
</gene>
<protein>
    <submittedName>
        <fullName evidence="2">Uncharacterized protein</fullName>
    </submittedName>
</protein>
<reference evidence="2" key="1">
    <citation type="journal article" date="2007" name="J. Bacteriol.">
        <title>Comparative genome analysis of four magnetotactic bacteria reveals a complex set of group-specific genes implicated in magnetosome biomineralization and function.</title>
        <authorList>
            <person name="Richter M."/>
            <person name="Kube M."/>
            <person name="Bazylinski D.A."/>
            <person name="Lombardot T."/>
            <person name="Gloeckner F.O."/>
            <person name="Reinhardt R."/>
            <person name="Schueler D."/>
        </authorList>
    </citation>
    <scope>NUCLEOTIDE SEQUENCE</scope>
    <source>
        <strain evidence="2">MSR-1</strain>
    </source>
</reference>
<evidence type="ECO:0000313" key="2">
    <source>
        <dbReference type="EMBL" id="CAM74559.1"/>
    </source>
</evidence>
<proteinExistence type="predicted"/>